<comment type="caution">
    <text evidence="1">The sequence shown here is derived from an EMBL/GenBank/DDBJ whole genome shotgun (WGS) entry which is preliminary data.</text>
</comment>
<keyword evidence="2" id="KW-1185">Reference proteome</keyword>
<reference evidence="1" key="1">
    <citation type="submission" date="2021-06" db="EMBL/GenBank/DDBJ databases">
        <authorList>
            <person name="Kallberg Y."/>
            <person name="Tangrot J."/>
            <person name="Rosling A."/>
        </authorList>
    </citation>
    <scope>NUCLEOTIDE SEQUENCE</scope>
    <source>
        <strain evidence="1">FL130A</strain>
    </source>
</reference>
<evidence type="ECO:0000313" key="2">
    <source>
        <dbReference type="Proteomes" id="UP000789508"/>
    </source>
</evidence>
<proteinExistence type="predicted"/>
<dbReference type="EMBL" id="CAJVPS010001149">
    <property type="protein sequence ID" value="CAG8526376.1"/>
    <property type="molecule type" value="Genomic_DNA"/>
</dbReference>
<dbReference type="AlphaFoldDB" id="A0A9N9ABP5"/>
<accession>A0A9N9ABP5</accession>
<dbReference type="Proteomes" id="UP000789508">
    <property type="component" value="Unassembled WGS sequence"/>
</dbReference>
<evidence type="ECO:0000313" key="1">
    <source>
        <dbReference type="EMBL" id="CAG8526376.1"/>
    </source>
</evidence>
<organism evidence="1 2">
    <name type="scientific">Ambispora leptoticha</name>
    <dbReference type="NCBI Taxonomy" id="144679"/>
    <lineage>
        <taxon>Eukaryota</taxon>
        <taxon>Fungi</taxon>
        <taxon>Fungi incertae sedis</taxon>
        <taxon>Mucoromycota</taxon>
        <taxon>Glomeromycotina</taxon>
        <taxon>Glomeromycetes</taxon>
        <taxon>Archaeosporales</taxon>
        <taxon>Ambisporaceae</taxon>
        <taxon>Ambispora</taxon>
    </lineage>
</organism>
<sequence>MVFMNIFWMWFRTVTLNERLISAIKRLLSEYNKKERDTGITWEYGNSCNEKPSNWVIKESFDIDFF</sequence>
<name>A0A9N9ABP5_9GLOM</name>
<gene>
    <name evidence="1" type="ORF">ALEPTO_LOCUS4722</name>
</gene>
<protein>
    <submittedName>
        <fullName evidence="1">12618_t:CDS:1</fullName>
    </submittedName>
</protein>